<dbReference type="AlphaFoldDB" id="L2FN19"/>
<evidence type="ECO:0000313" key="4">
    <source>
        <dbReference type="Proteomes" id="UP000011096"/>
    </source>
</evidence>
<protein>
    <submittedName>
        <fullName evidence="2">Uncharacterized protein</fullName>
    </submittedName>
</protein>
<reference evidence="2" key="1">
    <citation type="submission" date="2012-08" db="EMBL/GenBank/DDBJ databases">
        <title>Genome analysis of Colletotrichum orbiculare and Colletotrichum fructicola.</title>
        <authorList>
            <person name="Gan P.H.P."/>
            <person name="Ikeda K."/>
            <person name="Irieda H."/>
            <person name="Narusaka M."/>
            <person name="O'Connell R.J."/>
            <person name="Narusaka Y."/>
            <person name="Takano Y."/>
            <person name="Kubo Y."/>
            <person name="Shirasu K."/>
        </authorList>
    </citation>
    <scope>NUCLEOTIDE SEQUENCE</scope>
    <source>
        <strain evidence="2">Nara gc5</strain>
    </source>
</reference>
<feature type="region of interest" description="Disordered" evidence="1">
    <location>
        <begin position="57"/>
        <end position="77"/>
    </location>
</feature>
<dbReference type="EMBL" id="ANPB02000007">
    <property type="protein sequence ID" value="KAF4479416.1"/>
    <property type="molecule type" value="Genomic_DNA"/>
</dbReference>
<evidence type="ECO:0000313" key="2">
    <source>
        <dbReference type="EMBL" id="ELA27804.1"/>
    </source>
</evidence>
<accession>L2FN19</accession>
<gene>
    <name evidence="2" type="ORF">CGGC5_1534</name>
    <name evidence="3" type="ORF">CGGC5_v012590</name>
</gene>
<dbReference type="EMBL" id="KB020969">
    <property type="protein sequence ID" value="ELA27804.1"/>
    <property type="molecule type" value="Genomic_DNA"/>
</dbReference>
<evidence type="ECO:0000256" key="1">
    <source>
        <dbReference type="SAM" id="MobiDB-lite"/>
    </source>
</evidence>
<dbReference type="InParanoid" id="L2FN19"/>
<dbReference type="Proteomes" id="UP000011096">
    <property type="component" value="Unassembled WGS sequence"/>
</dbReference>
<evidence type="ECO:0000313" key="3">
    <source>
        <dbReference type="EMBL" id="KAF4479416.1"/>
    </source>
</evidence>
<organism evidence="2">
    <name type="scientific">Colletotrichum fructicola (strain Nara gc5)</name>
    <name type="common">Anthracnose fungus</name>
    <name type="synonym">Colletotrichum gloeosporioides (strain Nara gc5)</name>
    <dbReference type="NCBI Taxonomy" id="1213859"/>
    <lineage>
        <taxon>Eukaryota</taxon>
        <taxon>Fungi</taxon>
        <taxon>Dikarya</taxon>
        <taxon>Ascomycota</taxon>
        <taxon>Pezizomycotina</taxon>
        <taxon>Sordariomycetes</taxon>
        <taxon>Hypocreomycetidae</taxon>
        <taxon>Glomerellales</taxon>
        <taxon>Glomerellaceae</taxon>
        <taxon>Colletotrichum</taxon>
        <taxon>Colletotrichum gloeosporioides species complex</taxon>
    </lineage>
</organism>
<reference evidence="3 4" key="3">
    <citation type="submission" date="2020-04" db="EMBL/GenBank/DDBJ databases">
        <title>Genome sequencing and assembly of multiple isolates from the Colletotrichum gloeosporioides species complex.</title>
        <authorList>
            <person name="Gan P."/>
            <person name="Shirasu K."/>
        </authorList>
    </citation>
    <scope>NUCLEOTIDE SEQUENCE [LARGE SCALE GENOMIC DNA]</scope>
    <source>
        <strain evidence="3 4">Nara gc5</strain>
    </source>
</reference>
<name>L2FN19_COLFN</name>
<reference evidence="3 4" key="2">
    <citation type="submission" date="2012-08" db="EMBL/GenBank/DDBJ databases">
        <authorList>
            <person name="Gan P.H.P."/>
            <person name="Ikeda K."/>
            <person name="Irieda H."/>
            <person name="Narusaka M."/>
            <person name="O'Connell R.J."/>
            <person name="Narusaka Y."/>
            <person name="Takano Y."/>
            <person name="Kubo Y."/>
            <person name="Shirasu K."/>
        </authorList>
    </citation>
    <scope>NUCLEOTIDE SEQUENCE [LARGE SCALE GENOMIC DNA]</scope>
    <source>
        <strain evidence="3 4">Nara gc5</strain>
    </source>
</reference>
<keyword evidence="4" id="KW-1185">Reference proteome</keyword>
<dbReference type="HOGENOM" id="CLU_1970394_0_0_1"/>
<proteinExistence type="predicted"/>
<sequence length="127" mass="14193">MIECDDANGSRFQGLADAMRLADFSPLPGHPRTLMIHTEHGGIRVLLECPRKGNIVNREPEHRPLHRQPGSSPEAAMDQLGTCKEYPLLRDMGTINFLLQSKVTRMFETTQLQPALSQLPLLKHAQG</sequence>